<gene>
    <name evidence="3" type="ORF">J7I43_22340</name>
</gene>
<comment type="caution">
    <text evidence="3">The sequence shown here is derived from an EMBL/GenBank/DDBJ whole genome shotgun (WGS) entry which is preliminary data.</text>
</comment>
<sequence>MPNDPASLDDLFHKVNTHTASASELVLFLRLLEDPEVQERWTRFQEWEQAPEQALPDGLRDRLVLPPAANEPSAAPRKPLYRKILPYAAAAALVLLVRLFLPRAEGPYLLTAVTGDGEIRTVILPDSTTVKLNARSSLRYSENAATGERIVQLEGQGFFIVRDDAVRPFVVQSGLLKTQVLGTSFDVRAYPGVTPMVAVVSGKVKVSDNTGQSILLSKGLRATYDEHADRFSKFAENPASMSAWQQKLIDMQGLSLREVCSILETGYGVTIDLQPGIENFELSGHQANTSLQSTLESICFIFNLRFEQKGKTIYIRQQ</sequence>
<dbReference type="Pfam" id="PF04773">
    <property type="entry name" value="FecR"/>
    <property type="match status" value="1"/>
</dbReference>
<dbReference type="PIRSF" id="PIRSF018266">
    <property type="entry name" value="FecR"/>
    <property type="match status" value="1"/>
</dbReference>
<dbReference type="InterPro" id="IPR012373">
    <property type="entry name" value="Ferrdict_sens_TM"/>
</dbReference>
<dbReference type="InterPro" id="IPR032508">
    <property type="entry name" value="FecR_C"/>
</dbReference>
<reference evidence="4" key="1">
    <citation type="submission" date="2021-03" db="EMBL/GenBank/DDBJ databases">
        <title>Assistant Professor.</title>
        <authorList>
            <person name="Huq M.A."/>
        </authorList>
    </citation>
    <scope>NUCLEOTIDE SEQUENCE [LARGE SCALE GENOMIC DNA]</scope>
    <source>
        <strain evidence="4">MAH-28</strain>
    </source>
</reference>
<protein>
    <submittedName>
        <fullName evidence="3">FecR domain-containing protein</fullName>
    </submittedName>
</protein>
<feature type="domain" description="Protein FecR C-terminal" evidence="2">
    <location>
        <begin position="252"/>
        <end position="315"/>
    </location>
</feature>
<dbReference type="Gene3D" id="2.60.120.1440">
    <property type="match status" value="1"/>
</dbReference>
<dbReference type="EMBL" id="JAGHKP010000004">
    <property type="protein sequence ID" value="MBO9154985.1"/>
    <property type="molecule type" value="Genomic_DNA"/>
</dbReference>
<dbReference type="PANTHER" id="PTHR30273:SF2">
    <property type="entry name" value="PROTEIN FECR"/>
    <property type="match status" value="1"/>
</dbReference>
<accession>A0ABS3YJX5</accession>
<evidence type="ECO:0000313" key="4">
    <source>
        <dbReference type="Proteomes" id="UP000679126"/>
    </source>
</evidence>
<feature type="domain" description="FecR protein" evidence="1">
    <location>
        <begin position="112"/>
        <end position="205"/>
    </location>
</feature>
<keyword evidence="4" id="KW-1185">Reference proteome</keyword>
<dbReference type="RefSeq" id="WP_209148094.1">
    <property type="nucleotide sequence ID" value="NZ_JAGHKP010000004.1"/>
</dbReference>
<dbReference type="Proteomes" id="UP000679126">
    <property type="component" value="Unassembled WGS sequence"/>
</dbReference>
<dbReference type="InterPro" id="IPR006860">
    <property type="entry name" value="FecR"/>
</dbReference>
<evidence type="ECO:0000259" key="1">
    <source>
        <dbReference type="Pfam" id="PF04773"/>
    </source>
</evidence>
<name>A0ABS3YJX5_9BACT</name>
<proteinExistence type="predicted"/>
<evidence type="ECO:0000313" key="3">
    <source>
        <dbReference type="EMBL" id="MBO9154985.1"/>
    </source>
</evidence>
<evidence type="ECO:0000259" key="2">
    <source>
        <dbReference type="Pfam" id="PF16344"/>
    </source>
</evidence>
<organism evidence="3 4">
    <name type="scientific">Chitinophaga chungangae</name>
    <dbReference type="NCBI Taxonomy" id="2821488"/>
    <lineage>
        <taxon>Bacteria</taxon>
        <taxon>Pseudomonadati</taxon>
        <taxon>Bacteroidota</taxon>
        <taxon>Chitinophagia</taxon>
        <taxon>Chitinophagales</taxon>
        <taxon>Chitinophagaceae</taxon>
        <taxon>Chitinophaga</taxon>
    </lineage>
</organism>
<dbReference type="PANTHER" id="PTHR30273">
    <property type="entry name" value="PERIPLASMIC SIGNAL SENSOR AND SIGMA FACTOR ACTIVATOR FECR-RELATED"/>
    <property type="match status" value="1"/>
</dbReference>
<dbReference type="Gene3D" id="3.55.50.30">
    <property type="match status" value="1"/>
</dbReference>
<dbReference type="Pfam" id="PF16344">
    <property type="entry name" value="FecR_C"/>
    <property type="match status" value="1"/>
</dbReference>